<dbReference type="Proteomes" id="UP000887565">
    <property type="component" value="Unplaced"/>
</dbReference>
<evidence type="ECO:0000313" key="2">
    <source>
        <dbReference type="WBParaSite" id="nRc.2.0.1.t08748-RA"/>
    </source>
</evidence>
<name>A0A915I3N9_ROMCU</name>
<keyword evidence="1" id="KW-1185">Reference proteome</keyword>
<protein>
    <submittedName>
        <fullName evidence="2">Uncharacterized protein</fullName>
    </submittedName>
</protein>
<accession>A0A915I3N9</accession>
<sequence length="74" mass="8067">MAKIFGVKALSYLAVRNRAAPVVLFILKSGAASSRLVPPGAIDEHKANRGYKLESDPVNVCRHSPFKKSENLTM</sequence>
<dbReference type="AlphaFoldDB" id="A0A915I3N9"/>
<organism evidence="1 2">
    <name type="scientific">Romanomermis culicivorax</name>
    <name type="common">Nematode worm</name>
    <dbReference type="NCBI Taxonomy" id="13658"/>
    <lineage>
        <taxon>Eukaryota</taxon>
        <taxon>Metazoa</taxon>
        <taxon>Ecdysozoa</taxon>
        <taxon>Nematoda</taxon>
        <taxon>Enoplea</taxon>
        <taxon>Dorylaimia</taxon>
        <taxon>Mermithida</taxon>
        <taxon>Mermithoidea</taxon>
        <taxon>Mermithidae</taxon>
        <taxon>Romanomermis</taxon>
    </lineage>
</organism>
<reference evidence="2" key="1">
    <citation type="submission" date="2022-11" db="UniProtKB">
        <authorList>
            <consortium name="WormBaseParasite"/>
        </authorList>
    </citation>
    <scope>IDENTIFICATION</scope>
</reference>
<proteinExistence type="predicted"/>
<evidence type="ECO:0000313" key="1">
    <source>
        <dbReference type="Proteomes" id="UP000887565"/>
    </source>
</evidence>
<dbReference type="WBParaSite" id="nRc.2.0.1.t08748-RA">
    <property type="protein sequence ID" value="nRc.2.0.1.t08748-RA"/>
    <property type="gene ID" value="nRc.2.0.1.g08748"/>
</dbReference>